<comment type="caution">
    <text evidence="1">The sequence shown here is derived from an EMBL/GenBank/DDBJ whole genome shotgun (WGS) entry which is preliminary data.</text>
</comment>
<dbReference type="Proteomes" id="UP000054422">
    <property type="component" value="Unassembled WGS sequence"/>
</dbReference>
<dbReference type="Pfam" id="PF04345">
    <property type="entry name" value="Chor_lyase"/>
    <property type="match status" value="1"/>
</dbReference>
<dbReference type="InterPro" id="IPR007440">
    <property type="entry name" value="Chorismate--pyruvate_lyase"/>
</dbReference>
<reference evidence="1 2" key="1">
    <citation type="submission" date="2014-05" db="EMBL/GenBank/DDBJ databases">
        <authorList>
            <person name="Rizzardi K."/>
            <person name="Winiecka-Krusnell J."/>
            <person name="Ramliden M."/>
            <person name="Alm E."/>
            <person name="Andersson S."/>
            <person name="Byfors S."/>
        </authorList>
    </citation>
    <scope>NUCLEOTIDE SEQUENCE [LARGE SCALE GENOMIC DNA]</scope>
    <source>
        <strain evidence="1 2">LEGN</strain>
    </source>
</reference>
<dbReference type="STRING" id="1498499.EP47_11815"/>
<protein>
    <submittedName>
        <fullName evidence="1">4-hydroxybenzoate synthetase</fullName>
    </submittedName>
</protein>
<dbReference type="EMBL" id="JNCF01000001">
    <property type="protein sequence ID" value="KGP64444.1"/>
    <property type="molecule type" value="Genomic_DNA"/>
</dbReference>
<dbReference type="InterPro" id="IPR028978">
    <property type="entry name" value="Chorismate_lyase_/UTRA_dom_sf"/>
</dbReference>
<name>A0A0A2SYG3_9GAMM</name>
<dbReference type="Gene3D" id="3.40.1410.10">
    <property type="entry name" value="Chorismate lyase-like"/>
    <property type="match status" value="1"/>
</dbReference>
<gene>
    <name evidence="1" type="ORF">EP47_11815</name>
</gene>
<proteinExistence type="predicted"/>
<evidence type="ECO:0000313" key="1">
    <source>
        <dbReference type="EMBL" id="KGP64444.1"/>
    </source>
</evidence>
<accession>A0A0A2SYG3</accession>
<dbReference type="AlphaFoldDB" id="A0A0A2SYG3"/>
<dbReference type="GO" id="GO:0006744">
    <property type="term" value="P:ubiquinone biosynthetic process"/>
    <property type="evidence" value="ECO:0007669"/>
    <property type="project" value="InterPro"/>
</dbReference>
<dbReference type="SUPFAM" id="SSF64288">
    <property type="entry name" value="Chorismate lyase-like"/>
    <property type="match status" value="1"/>
</dbReference>
<dbReference type="GO" id="GO:0005737">
    <property type="term" value="C:cytoplasm"/>
    <property type="evidence" value="ECO:0007669"/>
    <property type="project" value="InterPro"/>
</dbReference>
<dbReference type="OrthoDB" id="5646761at2"/>
<sequence>MHIDNNHQLLVADAKEPGMLNNWLEYQGSLTDKLKAIRGSIELELLSQSWTSPKWWDRHVLHIKDENIFQREIIMKNSGIAYWYARSIIPQTCYDLSPEFFNRLKHESIRNLIFGESRVRRLPMLCYPVDQLNLEFHWVKKYIGSIQAPLWVRLIELVFLEKSSFYLTEILLPELGNLS</sequence>
<organism evidence="1 2">
    <name type="scientific">Legionella norrlandica</name>
    <dbReference type="NCBI Taxonomy" id="1498499"/>
    <lineage>
        <taxon>Bacteria</taxon>
        <taxon>Pseudomonadati</taxon>
        <taxon>Pseudomonadota</taxon>
        <taxon>Gammaproteobacteria</taxon>
        <taxon>Legionellales</taxon>
        <taxon>Legionellaceae</taxon>
        <taxon>Legionella</taxon>
    </lineage>
</organism>
<dbReference type="GO" id="GO:0008813">
    <property type="term" value="F:chorismate lyase activity"/>
    <property type="evidence" value="ECO:0007669"/>
    <property type="project" value="InterPro"/>
</dbReference>
<keyword evidence="2" id="KW-1185">Reference proteome</keyword>
<evidence type="ECO:0000313" key="2">
    <source>
        <dbReference type="Proteomes" id="UP000054422"/>
    </source>
</evidence>